<dbReference type="EMBL" id="MEUW01000016">
    <property type="protein sequence ID" value="OGC44552.1"/>
    <property type="molecule type" value="Genomic_DNA"/>
</dbReference>
<name>A0A1F4UI55_UNCKA</name>
<dbReference type="STRING" id="1802613.A2V54_02550"/>
<dbReference type="GO" id="GO:0016887">
    <property type="term" value="F:ATP hydrolysis activity"/>
    <property type="evidence" value="ECO:0007669"/>
    <property type="project" value="InterPro"/>
</dbReference>
<feature type="domain" description="Clp ATPase C-terminal" evidence="7">
    <location>
        <begin position="592"/>
        <end position="681"/>
    </location>
</feature>
<dbReference type="Gene3D" id="3.40.50.300">
    <property type="entry name" value="P-loop containing nucleotide triphosphate hydrolases"/>
    <property type="match status" value="2"/>
</dbReference>
<dbReference type="GO" id="GO:0034605">
    <property type="term" value="P:cellular response to heat"/>
    <property type="evidence" value="ECO:0007669"/>
    <property type="project" value="TreeGrafter"/>
</dbReference>
<feature type="domain" description="AAA+ ATPase" evidence="6">
    <location>
        <begin position="83"/>
        <end position="228"/>
    </location>
</feature>
<dbReference type="PRINTS" id="PR00300">
    <property type="entry name" value="CLPPROTEASEA"/>
</dbReference>
<dbReference type="InterPro" id="IPR001270">
    <property type="entry name" value="ClpA/B"/>
</dbReference>
<dbReference type="PROSITE" id="PS00871">
    <property type="entry name" value="CLPAB_2"/>
    <property type="match status" value="1"/>
</dbReference>
<dbReference type="Pfam" id="PF00004">
    <property type="entry name" value="AAA"/>
    <property type="match status" value="1"/>
</dbReference>
<evidence type="ECO:0000259" key="7">
    <source>
        <dbReference type="SMART" id="SM01086"/>
    </source>
</evidence>
<keyword evidence="1" id="KW-0677">Repeat</keyword>
<comment type="similarity">
    <text evidence="5">Belongs to the ClpA/ClpB family.</text>
</comment>
<dbReference type="SMART" id="SM00382">
    <property type="entry name" value="AAA"/>
    <property type="match status" value="2"/>
</dbReference>
<dbReference type="AlphaFoldDB" id="A0A1F4UI55"/>
<dbReference type="InterPro" id="IPR018368">
    <property type="entry name" value="ClpA/B_CS1"/>
</dbReference>
<dbReference type="InterPro" id="IPR019489">
    <property type="entry name" value="Clp_ATPase_C"/>
</dbReference>
<protein>
    <recommendedName>
        <fullName evidence="10">ATP-dependent Clp protease ATP-binding subunit ClpC</fullName>
    </recommendedName>
</protein>
<dbReference type="Gene3D" id="1.10.8.60">
    <property type="match status" value="2"/>
</dbReference>
<evidence type="ECO:0000313" key="8">
    <source>
        <dbReference type="EMBL" id="OGC44552.1"/>
    </source>
</evidence>
<evidence type="ECO:0000256" key="3">
    <source>
        <dbReference type="ARBA" id="ARBA00022840"/>
    </source>
</evidence>
<gene>
    <name evidence="8" type="ORF">A2V54_02550</name>
</gene>
<evidence type="ECO:0000256" key="2">
    <source>
        <dbReference type="ARBA" id="ARBA00022741"/>
    </source>
</evidence>
<dbReference type="InterPro" id="IPR003593">
    <property type="entry name" value="AAA+_ATPase"/>
</dbReference>
<organism evidence="8 9">
    <name type="scientific">candidate division WWE3 bacterium RBG_19FT_COMBO_53_11</name>
    <dbReference type="NCBI Taxonomy" id="1802613"/>
    <lineage>
        <taxon>Bacteria</taxon>
        <taxon>Katanobacteria</taxon>
    </lineage>
</organism>
<dbReference type="FunFam" id="3.40.50.300:FF:000025">
    <property type="entry name" value="ATP-dependent Clp protease subunit"/>
    <property type="match status" value="1"/>
</dbReference>
<dbReference type="PANTHER" id="PTHR11638:SF18">
    <property type="entry name" value="HEAT SHOCK PROTEIN 104"/>
    <property type="match status" value="1"/>
</dbReference>
<evidence type="ECO:0000256" key="1">
    <source>
        <dbReference type="ARBA" id="ARBA00022737"/>
    </source>
</evidence>
<keyword evidence="3 5" id="KW-0067">ATP-binding</keyword>
<proteinExistence type="inferred from homology"/>
<dbReference type="CDD" id="cd00009">
    <property type="entry name" value="AAA"/>
    <property type="match status" value="1"/>
</dbReference>
<dbReference type="InterPro" id="IPR028299">
    <property type="entry name" value="ClpA/B_CS2"/>
</dbReference>
<dbReference type="SMART" id="SM01086">
    <property type="entry name" value="ClpB_D2-small"/>
    <property type="match status" value="1"/>
</dbReference>
<dbReference type="PROSITE" id="PS00870">
    <property type="entry name" value="CLPAB_1"/>
    <property type="match status" value="1"/>
</dbReference>
<dbReference type="Pfam" id="PF10431">
    <property type="entry name" value="ClpB_D2-small"/>
    <property type="match status" value="1"/>
</dbReference>
<comment type="caution">
    <text evidence="8">The sequence shown here is derived from an EMBL/GenBank/DDBJ whole genome shotgun (WGS) entry which is preliminary data.</text>
</comment>
<dbReference type="InterPro" id="IPR041546">
    <property type="entry name" value="ClpA/ClpB_AAA_lid"/>
</dbReference>
<keyword evidence="4 5" id="KW-0143">Chaperone</keyword>
<evidence type="ECO:0000313" key="9">
    <source>
        <dbReference type="Proteomes" id="UP000176583"/>
    </source>
</evidence>
<evidence type="ECO:0000256" key="4">
    <source>
        <dbReference type="ARBA" id="ARBA00023186"/>
    </source>
</evidence>
<dbReference type="FunFam" id="3.40.50.300:FF:000010">
    <property type="entry name" value="Chaperone clpB 1, putative"/>
    <property type="match status" value="1"/>
</dbReference>
<dbReference type="Gene3D" id="4.10.860.10">
    <property type="entry name" value="UVR domain"/>
    <property type="match status" value="1"/>
</dbReference>
<reference evidence="8 9" key="1">
    <citation type="journal article" date="2016" name="Nat. Commun.">
        <title>Thousands of microbial genomes shed light on interconnected biogeochemical processes in an aquifer system.</title>
        <authorList>
            <person name="Anantharaman K."/>
            <person name="Brown C.T."/>
            <person name="Hug L.A."/>
            <person name="Sharon I."/>
            <person name="Castelle C.J."/>
            <person name="Probst A.J."/>
            <person name="Thomas B.C."/>
            <person name="Singh A."/>
            <person name="Wilkins M.J."/>
            <person name="Karaoz U."/>
            <person name="Brodie E.L."/>
            <person name="Williams K.H."/>
            <person name="Hubbard S.S."/>
            <person name="Banfield J.F."/>
        </authorList>
    </citation>
    <scope>NUCLEOTIDE SEQUENCE [LARGE SCALE GENOMIC DNA]</scope>
</reference>
<keyword evidence="2 5" id="KW-0547">Nucleotide-binding</keyword>
<sequence>MICENCGKRQAVFQTHQLIEGRPTIIYLCEVCAEEFQSGGQRTSFLDQYGRDITELAQKDKLDPVVGRKAEIERVIHILSRRTKNNPVLIGDPGVGKTAIVEGLAQRIIDESVPEALRGKRIVAVDLALMLAGASHRGEFEERLKKTLEEVTRAKGEIILFIDELHTVVGAGAAQGAIDASNMLKPALARGELQCVGATTLDEYRRYIEKDGALERRFQPVMVVEPTREESLEILKGLRPRYEEHHRVRVSDEALKAAVEFSDRFISDRFLPDKAIDLVDEACAKKRLETVTPVSSGQLSQVSRELTRLQEKPRKTLAEMERIEELSGLYSKRLDEVGRTHPVETIPEVGEQDIAKVVAAITRIPVEDISEDERERLTKLEKRLHERIVGQDEAVTVVSSAIRRARAGLKDPNRPIGSFIFLGPTGVGKTELAKALAEALWGDENLMIRLDMSEYGERHTVSRLVGSPPGYVGYEEGGQLTEVVRRKPFSVILFDEIEKAHPDVFNVLLQILEDGRLTDAHGKTVDFKNTVIILTANIGTALISQARVGFGRDKESRRSFEEIKEELMSHLQKSFRPEFLNRIDDVVVFHPLTEADVRKITDLLIENSGKLMDSQGIKMEVSVKARNFLAKKGFDPDFGARPLRRLIQREVENPISNSIVSGEYKEGLVVAVDLVGEKLTFQPLKKRVILKV</sequence>
<accession>A0A1F4UI55</accession>
<dbReference type="GO" id="GO:0005524">
    <property type="term" value="F:ATP binding"/>
    <property type="evidence" value="ECO:0007669"/>
    <property type="project" value="UniProtKB-KW"/>
</dbReference>
<evidence type="ECO:0008006" key="10">
    <source>
        <dbReference type="Google" id="ProtNLM"/>
    </source>
</evidence>
<dbReference type="Proteomes" id="UP000176583">
    <property type="component" value="Unassembled WGS sequence"/>
</dbReference>
<dbReference type="CDD" id="cd19499">
    <property type="entry name" value="RecA-like_ClpB_Hsp104-like"/>
    <property type="match status" value="1"/>
</dbReference>
<dbReference type="Pfam" id="PF17871">
    <property type="entry name" value="AAA_lid_9"/>
    <property type="match status" value="1"/>
</dbReference>
<dbReference type="SUPFAM" id="SSF52540">
    <property type="entry name" value="P-loop containing nucleoside triphosphate hydrolases"/>
    <property type="match status" value="2"/>
</dbReference>
<dbReference type="GO" id="GO:0005737">
    <property type="term" value="C:cytoplasm"/>
    <property type="evidence" value="ECO:0007669"/>
    <property type="project" value="TreeGrafter"/>
</dbReference>
<dbReference type="InterPro" id="IPR003959">
    <property type="entry name" value="ATPase_AAA_core"/>
</dbReference>
<dbReference type="InterPro" id="IPR027417">
    <property type="entry name" value="P-loop_NTPase"/>
</dbReference>
<evidence type="ECO:0000256" key="5">
    <source>
        <dbReference type="RuleBase" id="RU004432"/>
    </source>
</evidence>
<evidence type="ECO:0000259" key="6">
    <source>
        <dbReference type="SMART" id="SM00382"/>
    </source>
</evidence>
<dbReference type="Pfam" id="PF07724">
    <property type="entry name" value="AAA_2"/>
    <property type="match status" value="1"/>
</dbReference>
<dbReference type="PANTHER" id="PTHR11638">
    <property type="entry name" value="ATP-DEPENDENT CLP PROTEASE"/>
    <property type="match status" value="1"/>
</dbReference>
<feature type="domain" description="AAA+ ATPase" evidence="6">
    <location>
        <begin position="415"/>
        <end position="554"/>
    </location>
</feature>
<dbReference type="InterPro" id="IPR050130">
    <property type="entry name" value="ClpA_ClpB"/>
</dbReference>